<dbReference type="AlphaFoldDB" id="D2QHG1"/>
<accession>D2QHG1</accession>
<keyword evidence="3" id="KW-1185">Reference proteome</keyword>
<reference evidence="2 3" key="1">
    <citation type="journal article" date="2010" name="Stand. Genomic Sci.">
        <title>Complete genome sequence of Spirosoma linguale type strain (1).</title>
        <authorList>
            <person name="Lail K."/>
            <person name="Sikorski J."/>
            <person name="Saunders E."/>
            <person name="Lapidus A."/>
            <person name="Glavina Del Rio T."/>
            <person name="Copeland A."/>
            <person name="Tice H."/>
            <person name="Cheng J.-F."/>
            <person name="Lucas S."/>
            <person name="Nolan M."/>
            <person name="Bruce D."/>
            <person name="Goodwin L."/>
            <person name="Pitluck S."/>
            <person name="Ivanova N."/>
            <person name="Mavromatis K."/>
            <person name="Ovchinnikova G."/>
            <person name="Pati A."/>
            <person name="Chen A."/>
            <person name="Palaniappan K."/>
            <person name="Land M."/>
            <person name="Hauser L."/>
            <person name="Chang Y.-J."/>
            <person name="Jeffries C.D."/>
            <person name="Chain P."/>
            <person name="Brettin T."/>
            <person name="Detter J.C."/>
            <person name="Schuetze A."/>
            <person name="Rohde M."/>
            <person name="Tindall B.J."/>
            <person name="Goeker M."/>
            <person name="Bristow J."/>
            <person name="Eisen J.A."/>
            <person name="Markowitz V."/>
            <person name="Hugenholtz P."/>
            <person name="Kyrpides N.C."/>
            <person name="Klenk H.-P."/>
            <person name="Chen F."/>
        </authorList>
    </citation>
    <scope>NUCLEOTIDE SEQUENCE [LARGE SCALE GENOMIC DNA]</scope>
    <source>
        <strain evidence="3">ATCC 33905 / DSM 74 / LMG 10896 / Claus 1</strain>
    </source>
</reference>
<dbReference type="RefSeq" id="WP_012927155.1">
    <property type="nucleotide sequence ID" value="NC_013730.1"/>
</dbReference>
<evidence type="ECO:0000313" key="3">
    <source>
        <dbReference type="Proteomes" id="UP000002028"/>
    </source>
</evidence>
<organism evidence="2 3">
    <name type="scientific">Spirosoma linguale (strain ATCC 33905 / DSM 74 / LMG 10896 / Claus 1)</name>
    <dbReference type="NCBI Taxonomy" id="504472"/>
    <lineage>
        <taxon>Bacteria</taxon>
        <taxon>Pseudomonadati</taxon>
        <taxon>Bacteroidota</taxon>
        <taxon>Cytophagia</taxon>
        <taxon>Cytophagales</taxon>
        <taxon>Cytophagaceae</taxon>
        <taxon>Spirosoma</taxon>
    </lineage>
</organism>
<protein>
    <submittedName>
        <fullName evidence="2">Response regulator receiver protein</fullName>
    </submittedName>
</protein>
<feature type="domain" description="HTH LytTR-type" evidence="1">
    <location>
        <begin position="9"/>
        <end position="113"/>
    </location>
</feature>
<evidence type="ECO:0000259" key="1">
    <source>
        <dbReference type="PROSITE" id="PS50930"/>
    </source>
</evidence>
<dbReference type="GO" id="GO:0003677">
    <property type="term" value="F:DNA binding"/>
    <property type="evidence" value="ECO:0007669"/>
    <property type="project" value="InterPro"/>
</dbReference>
<dbReference type="InterPro" id="IPR007492">
    <property type="entry name" value="LytTR_DNA-bd_dom"/>
</dbReference>
<dbReference type="SMART" id="SM00850">
    <property type="entry name" value="LytTR"/>
    <property type="match status" value="1"/>
</dbReference>
<dbReference type="PROSITE" id="PS50930">
    <property type="entry name" value="HTH_LYTTR"/>
    <property type="match status" value="1"/>
</dbReference>
<dbReference type="EMBL" id="CP001769">
    <property type="protein sequence ID" value="ADB38621.1"/>
    <property type="molecule type" value="Genomic_DNA"/>
</dbReference>
<gene>
    <name evidence="2" type="ordered locus">Slin_2603</name>
</gene>
<dbReference type="HOGENOM" id="CLU_1824104_0_0_10"/>
<dbReference type="KEGG" id="sli:Slin_2603"/>
<name>D2QHG1_SPILD</name>
<evidence type="ECO:0000313" key="2">
    <source>
        <dbReference type="EMBL" id="ADB38621.1"/>
    </source>
</evidence>
<dbReference type="eggNOG" id="COG3279">
    <property type="taxonomic scope" value="Bacteria"/>
</dbReference>
<proteinExistence type="predicted"/>
<dbReference type="Proteomes" id="UP000002028">
    <property type="component" value="Chromosome"/>
</dbReference>
<dbReference type="Pfam" id="PF04397">
    <property type="entry name" value="LytTR"/>
    <property type="match status" value="1"/>
</dbReference>
<dbReference type="Gene3D" id="2.40.50.1020">
    <property type="entry name" value="LytTr DNA-binding domain"/>
    <property type="match status" value="1"/>
</dbReference>
<dbReference type="STRING" id="504472.Slin_2603"/>
<sequence length="141" mass="16292">MRTQLNLTLPIQIPGYRHIQDAQSIRRLQGSGNYTLIYLRELDKPLLVSKSLIYFAEQLPDFIRVSKSSLINPTDIVKVIRWDARKMEIELSDGTTLPVARRRSAELLAVLQKQEDRRSLPQRGPAWTIQLAPSQLIRPYK</sequence>